<keyword evidence="11 13" id="KW-0496">Mitochondrion</keyword>
<sequence length="303" mass="35050">MLWLVVDGLLCCFVIVLVVLLGVAFFTLLERKILGYGQVRKGPNKVGFVGLLQPISDAMKLFTKEYSMPYISNWVFFLASPVMALSFSLLLWMIYPLKWYWFDFEYGLLFFFCVSSFGVYFVVGSGWFSNSKYAVLGSYRAVAQMISYEVGMILIILCLVIYESVYVVNVNVGELFWYGCGYFFLLIMWLVCCLAETNRSPLDFAEAESELVSGFNVEYGAGGFALIFMSEYGVIMAMSMITMIYFFGGYYVMYFFLIVYFLWVRVSLPRLLYDKLMMLVWKVYLPCSLNVLIFVMSFSFMNY</sequence>
<evidence type="ECO:0000256" key="3">
    <source>
        <dbReference type="ARBA" id="ARBA00010535"/>
    </source>
</evidence>
<dbReference type="InterPro" id="IPR001694">
    <property type="entry name" value="NADH_UbQ_OxRdtase_su1/FPO"/>
</dbReference>
<feature type="transmembrane region" description="Helical" evidence="12">
    <location>
        <begin position="244"/>
        <end position="263"/>
    </location>
</feature>
<protein>
    <recommendedName>
        <fullName evidence="4 11">NADH-ubiquinone oxidoreductase chain 1</fullName>
        <ecNumber evidence="11">7.1.1.2</ecNumber>
    </recommendedName>
</protein>
<proteinExistence type="inferred from homology"/>
<evidence type="ECO:0000256" key="8">
    <source>
        <dbReference type="ARBA" id="ARBA00023075"/>
    </source>
</evidence>
<evidence type="ECO:0000256" key="10">
    <source>
        <dbReference type="RuleBase" id="RU000471"/>
    </source>
</evidence>
<feature type="transmembrane region" description="Helical" evidence="12">
    <location>
        <begin position="6"/>
        <end position="29"/>
    </location>
</feature>
<feature type="transmembrane region" description="Helical" evidence="12">
    <location>
        <begin position="150"/>
        <end position="169"/>
    </location>
</feature>
<dbReference type="EMBL" id="KC688692">
    <property type="protein sequence ID" value="AGL11957.1"/>
    <property type="molecule type" value="Genomic_DNA"/>
</dbReference>
<comment type="catalytic activity">
    <reaction evidence="11">
        <text>a ubiquinone + NADH + 5 H(+)(in) = a ubiquinol + NAD(+) + 4 H(+)(out)</text>
        <dbReference type="Rhea" id="RHEA:29091"/>
        <dbReference type="Rhea" id="RHEA-COMP:9565"/>
        <dbReference type="Rhea" id="RHEA-COMP:9566"/>
        <dbReference type="ChEBI" id="CHEBI:15378"/>
        <dbReference type="ChEBI" id="CHEBI:16389"/>
        <dbReference type="ChEBI" id="CHEBI:17976"/>
        <dbReference type="ChEBI" id="CHEBI:57540"/>
        <dbReference type="ChEBI" id="CHEBI:57945"/>
        <dbReference type="EC" id="7.1.1.2"/>
    </reaction>
</comment>
<evidence type="ECO:0000313" key="13">
    <source>
        <dbReference type="EMBL" id="AGL11957.1"/>
    </source>
</evidence>
<feature type="transmembrane region" description="Helical" evidence="12">
    <location>
        <begin position="107"/>
        <end position="129"/>
    </location>
</feature>
<reference evidence="13" key="1">
    <citation type="submission" date="2013-02" db="EMBL/GenBank/DDBJ databases">
        <title>Variation between mitochondrial genomes of three Ricinulei.</title>
        <authorList>
            <person name="Fahrein K."/>
            <person name="Podsiadlowski L."/>
            <person name="Talarico G."/>
        </authorList>
    </citation>
    <scope>NUCLEOTIDE SEQUENCE</scope>
</reference>
<dbReference type="HAMAP" id="MF_01350">
    <property type="entry name" value="NDH1_NuoH"/>
    <property type="match status" value="1"/>
</dbReference>
<evidence type="ECO:0000256" key="2">
    <source>
        <dbReference type="ARBA" id="ARBA00004225"/>
    </source>
</evidence>
<dbReference type="GO" id="GO:0003954">
    <property type="term" value="F:NADH dehydrogenase activity"/>
    <property type="evidence" value="ECO:0007669"/>
    <property type="project" value="TreeGrafter"/>
</dbReference>
<dbReference type="PANTHER" id="PTHR11432:SF3">
    <property type="entry name" value="NADH-UBIQUINONE OXIDOREDUCTASE CHAIN 1"/>
    <property type="match status" value="1"/>
</dbReference>
<dbReference type="InterPro" id="IPR018086">
    <property type="entry name" value="NADH_UbQ_OxRdtase_su1_CS"/>
</dbReference>
<gene>
    <name evidence="13" type="primary">NAD1</name>
</gene>
<comment type="subcellular location">
    <subcellularLocation>
        <location evidence="10">Mitochondrion inner membrane</location>
        <topology evidence="10">Multi-pass membrane protein</topology>
    </subcellularLocation>
    <subcellularLocation>
        <location evidence="2">Mitochondrion membrane</location>
        <topology evidence="2">Multi-pass membrane protein</topology>
    </subcellularLocation>
</comment>
<keyword evidence="10" id="KW-0520">NAD</keyword>
<geneLocation type="mitochondrion" evidence="13"/>
<dbReference type="PROSITE" id="PS00667">
    <property type="entry name" value="COMPLEX1_ND1_1"/>
    <property type="match status" value="1"/>
</dbReference>
<dbReference type="GO" id="GO:0005743">
    <property type="term" value="C:mitochondrial inner membrane"/>
    <property type="evidence" value="ECO:0007669"/>
    <property type="project" value="UniProtKB-SubCell"/>
</dbReference>
<keyword evidence="9 12" id="KW-0472">Membrane</keyword>
<comment type="similarity">
    <text evidence="3 10">Belongs to the complex I subunit 1 family.</text>
</comment>
<evidence type="ECO:0000256" key="5">
    <source>
        <dbReference type="ARBA" id="ARBA00022448"/>
    </source>
</evidence>
<keyword evidence="6 10" id="KW-0812">Transmembrane</keyword>
<dbReference type="AlphaFoldDB" id="W5R4P2"/>
<keyword evidence="8 11" id="KW-0830">Ubiquinone</keyword>
<feature type="transmembrane region" description="Helical" evidence="12">
    <location>
        <begin position="175"/>
        <end position="195"/>
    </location>
</feature>
<feature type="transmembrane region" description="Helical" evidence="12">
    <location>
        <begin position="74"/>
        <end position="95"/>
    </location>
</feature>
<dbReference type="GO" id="GO:0009060">
    <property type="term" value="P:aerobic respiration"/>
    <property type="evidence" value="ECO:0007669"/>
    <property type="project" value="TreeGrafter"/>
</dbReference>
<keyword evidence="5" id="KW-0813">Transport</keyword>
<dbReference type="GO" id="GO:0008137">
    <property type="term" value="F:NADH dehydrogenase (ubiquinone) activity"/>
    <property type="evidence" value="ECO:0007669"/>
    <property type="project" value="UniProtKB-EC"/>
</dbReference>
<evidence type="ECO:0000256" key="4">
    <source>
        <dbReference type="ARBA" id="ARBA00021009"/>
    </source>
</evidence>
<comment type="function">
    <text evidence="1">Core subunit of the mitochondrial membrane respiratory chain NADH dehydrogenase (Complex I) that is believed to belong to the minimal assembly required for catalysis. Complex I functions in the transfer of electrons from NADH to the respiratory chain. The immediate electron acceptor for the enzyme is believed to be ubiquinone.</text>
</comment>
<feature type="transmembrane region" description="Helical" evidence="12">
    <location>
        <begin position="283"/>
        <end position="301"/>
    </location>
</feature>
<evidence type="ECO:0000256" key="7">
    <source>
        <dbReference type="ARBA" id="ARBA00022989"/>
    </source>
</evidence>
<organism evidence="13">
    <name type="scientific">Ricinoides karschii</name>
    <dbReference type="NCBI Taxonomy" id="1238228"/>
    <lineage>
        <taxon>Eukaryota</taxon>
        <taxon>Metazoa</taxon>
        <taxon>Ecdysozoa</taxon>
        <taxon>Arthropoda</taxon>
        <taxon>Chelicerata</taxon>
        <taxon>Arachnida</taxon>
        <taxon>Ricinulei</taxon>
        <taxon>Ricinoididae</taxon>
        <taxon>Ricinoides</taxon>
    </lineage>
</organism>
<accession>W5R4P2</accession>
<dbReference type="EC" id="7.1.1.2" evidence="11"/>
<evidence type="ECO:0000256" key="12">
    <source>
        <dbReference type="SAM" id="Phobius"/>
    </source>
</evidence>
<keyword evidence="7 12" id="KW-1133">Transmembrane helix</keyword>
<name>W5R4P2_9ARAC</name>
<dbReference type="PANTHER" id="PTHR11432">
    <property type="entry name" value="NADH DEHYDROGENASE SUBUNIT 1"/>
    <property type="match status" value="1"/>
</dbReference>
<dbReference type="Pfam" id="PF00146">
    <property type="entry name" value="NADHdh"/>
    <property type="match status" value="1"/>
</dbReference>
<evidence type="ECO:0000256" key="6">
    <source>
        <dbReference type="ARBA" id="ARBA00022692"/>
    </source>
</evidence>
<evidence type="ECO:0000256" key="1">
    <source>
        <dbReference type="ARBA" id="ARBA00003257"/>
    </source>
</evidence>
<evidence type="ECO:0000256" key="11">
    <source>
        <dbReference type="RuleBase" id="RU000473"/>
    </source>
</evidence>
<evidence type="ECO:0000256" key="9">
    <source>
        <dbReference type="ARBA" id="ARBA00023136"/>
    </source>
</evidence>